<keyword evidence="3" id="KW-1185">Reference proteome</keyword>
<comment type="caution">
    <text evidence="2">The sequence shown here is derived from an EMBL/GenBank/DDBJ whole genome shotgun (WGS) entry which is preliminary data.</text>
</comment>
<name>A0A5C7GKX3_9FLAO</name>
<gene>
    <name evidence="2" type="ORF">FUA22_02460</name>
</gene>
<sequence length="108" mass="12884">MNQTEPYQSIMLYVRDIIQNTLPEVQEKYNYGIPFYHYKGKPFIYLNILKRTNFVDVAFVKGVLMKDQFPQLKDYNNRKNVRSMQYTSIESINQQELSKIINTAAKTY</sequence>
<dbReference type="AlphaFoldDB" id="A0A5C7GKX3"/>
<feature type="domain" description="YdhG-like" evidence="1">
    <location>
        <begin position="8"/>
        <end position="104"/>
    </location>
</feature>
<proteinExistence type="predicted"/>
<dbReference type="EMBL" id="VRKQ01000008">
    <property type="protein sequence ID" value="TXG38767.1"/>
    <property type="molecule type" value="Genomic_DNA"/>
</dbReference>
<evidence type="ECO:0000259" key="1">
    <source>
        <dbReference type="Pfam" id="PF08818"/>
    </source>
</evidence>
<dbReference type="RefSeq" id="WP_206667076.1">
    <property type="nucleotide sequence ID" value="NZ_VRKQ01000008.1"/>
</dbReference>
<accession>A0A5C7GKX3</accession>
<protein>
    <submittedName>
        <fullName evidence="2">DUF1801 domain-containing protein</fullName>
    </submittedName>
</protein>
<reference evidence="2 3" key="1">
    <citation type="submission" date="2019-08" db="EMBL/GenBank/DDBJ databases">
        <title>Seonamhaeicola sediminis sp. nov., isolated from marine sediment.</title>
        <authorList>
            <person name="Cao W.R."/>
        </authorList>
    </citation>
    <scope>NUCLEOTIDE SEQUENCE [LARGE SCALE GENOMIC DNA]</scope>
    <source>
        <strain evidence="2 3">1505</strain>
    </source>
</reference>
<evidence type="ECO:0000313" key="3">
    <source>
        <dbReference type="Proteomes" id="UP000321080"/>
    </source>
</evidence>
<dbReference type="Gene3D" id="3.90.1150.200">
    <property type="match status" value="1"/>
</dbReference>
<organism evidence="2 3">
    <name type="scientific">Seonamhaeicola maritimus</name>
    <dbReference type="NCBI Taxonomy" id="2591822"/>
    <lineage>
        <taxon>Bacteria</taxon>
        <taxon>Pseudomonadati</taxon>
        <taxon>Bacteroidota</taxon>
        <taxon>Flavobacteriia</taxon>
        <taxon>Flavobacteriales</taxon>
        <taxon>Flavobacteriaceae</taxon>
    </lineage>
</organism>
<dbReference type="Proteomes" id="UP000321080">
    <property type="component" value="Unassembled WGS sequence"/>
</dbReference>
<dbReference type="InterPro" id="IPR014922">
    <property type="entry name" value="YdhG-like"/>
</dbReference>
<dbReference type="Pfam" id="PF08818">
    <property type="entry name" value="DUF1801"/>
    <property type="match status" value="1"/>
</dbReference>
<evidence type="ECO:0000313" key="2">
    <source>
        <dbReference type="EMBL" id="TXG38767.1"/>
    </source>
</evidence>
<dbReference type="SUPFAM" id="SSF159888">
    <property type="entry name" value="YdhG-like"/>
    <property type="match status" value="1"/>
</dbReference>